<organism evidence="11 12">
    <name type="scientific">Ramularia collo-cygni</name>
    <dbReference type="NCBI Taxonomy" id="112498"/>
    <lineage>
        <taxon>Eukaryota</taxon>
        <taxon>Fungi</taxon>
        <taxon>Dikarya</taxon>
        <taxon>Ascomycota</taxon>
        <taxon>Pezizomycotina</taxon>
        <taxon>Dothideomycetes</taxon>
        <taxon>Dothideomycetidae</taxon>
        <taxon>Mycosphaerellales</taxon>
        <taxon>Mycosphaerellaceae</taxon>
        <taxon>Ramularia</taxon>
    </lineage>
</organism>
<evidence type="ECO:0000259" key="10">
    <source>
        <dbReference type="PROSITE" id="PS51352"/>
    </source>
</evidence>
<evidence type="ECO:0000256" key="5">
    <source>
        <dbReference type="ARBA" id="ARBA00023157"/>
    </source>
</evidence>
<dbReference type="PANTHER" id="PTHR42801:SF7">
    <property type="entry name" value="SLL1159 PROTEIN"/>
    <property type="match status" value="1"/>
</dbReference>
<dbReference type="Pfam" id="PF00578">
    <property type="entry name" value="AhpC-TSA"/>
    <property type="match status" value="1"/>
</dbReference>
<keyword evidence="2" id="KW-0575">Peroxidase</keyword>
<keyword evidence="12" id="KW-1185">Reference proteome</keyword>
<evidence type="ECO:0000256" key="7">
    <source>
        <dbReference type="ARBA" id="ARBA00032824"/>
    </source>
</evidence>
<accession>A0A2D3UVU4</accession>
<keyword evidence="3" id="KW-0049">Antioxidant</keyword>
<evidence type="ECO:0000256" key="1">
    <source>
        <dbReference type="ARBA" id="ARBA00013017"/>
    </source>
</evidence>
<dbReference type="InterPro" id="IPR036249">
    <property type="entry name" value="Thioredoxin-like_sf"/>
</dbReference>
<dbReference type="EC" id="1.11.1.24" evidence="1"/>
<dbReference type="PANTHER" id="PTHR42801">
    <property type="entry name" value="THIOREDOXIN-DEPENDENT PEROXIDE REDUCTASE"/>
    <property type="match status" value="1"/>
</dbReference>
<evidence type="ECO:0000256" key="4">
    <source>
        <dbReference type="ARBA" id="ARBA00023002"/>
    </source>
</evidence>
<comment type="catalytic activity">
    <reaction evidence="9">
        <text>a hydroperoxide + [thioredoxin]-dithiol = an alcohol + [thioredoxin]-disulfide + H2O</text>
        <dbReference type="Rhea" id="RHEA:62620"/>
        <dbReference type="Rhea" id="RHEA-COMP:10698"/>
        <dbReference type="Rhea" id="RHEA-COMP:10700"/>
        <dbReference type="ChEBI" id="CHEBI:15377"/>
        <dbReference type="ChEBI" id="CHEBI:29950"/>
        <dbReference type="ChEBI" id="CHEBI:30879"/>
        <dbReference type="ChEBI" id="CHEBI:35924"/>
        <dbReference type="ChEBI" id="CHEBI:50058"/>
        <dbReference type="EC" id="1.11.1.24"/>
    </reaction>
</comment>
<proteinExistence type="inferred from homology"/>
<dbReference type="RefSeq" id="XP_023621032.1">
    <property type="nucleotide sequence ID" value="XM_023765264.1"/>
</dbReference>
<protein>
    <recommendedName>
        <fullName evidence="1">thioredoxin-dependent peroxiredoxin</fullName>
        <ecNumber evidence="1">1.11.1.24</ecNumber>
    </recommendedName>
    <alternativeName>
        <fullName evidence="7">Thioredoxin peroxidase</fullName>
    </alternativeName>
</protein>
<dbReference type="Proteomes" id="UP000225277">
    <property type="component" value="Unassembled WGS sequence"/>
</dbReference>
<dbReference type="GO" id="GO:0034599">
    <property type="term" value="P:cellular response to oxidative stress"/>
    <property type="evidence" value="ECO:0007669"/>
    <property type="project" value="TreeGrafter"/>
</dbReference>
<evidence type="ECO:0000256" key="8">
    <source>
        <dbReference type="ARBA" id="ARBA00038489"/>
    </source>
</evidence>
<keyword evidence="4" id="KW-0560">Oxidoreductase</keyword>
<dbReference type="STRING" id="112498.A0A2D3UVU4"/>
<name>A0A2D3UVU4_9PEZI</name>
<dbReference type="InterPro" id="IPR000866">
    <property type="entry name" value="AhpC/TSA"/>
</dbReference>
<dbReference type="GO" id="GO:0005737">
    <property type="term" value="C:cytoplasm"/>
    <property type="evidence" value="ECO:0007669"/>
    <property type="project" value="TreeGrafter"/>
</dbReference>
<evidence type="ECO:0000256" key="9">
    <source>
        <dbReference type="ARBA" id="ARBA00049091"/>
    </source>
</evidence>
<feature type="domain" description="Thioredoxin" evidence="10">
    <location>
        <begin position="43"/>
        <end position="214"/>
    </location>
</feature>
<keyword evidence="6" id="KW-0676">Redox-active center</keyword>
<dbReference type="CDD" id="cd02970">
    <property type="entry name" value="PRX_like2"/>
    <property type="match status" value="1"/>
</dbReference>
<dbReference type="Gene3D" id="3.40.30.10">
    <property type="entry name" value="Glutaredoxin"/>
    <property type="match status" value="1"/>
</dbReference>
<gene>
    <name evidence="11" type="ORF">RCC_00107</name>
</gene>
<reference evidence="11 12" key="1">
    <citation type="submission" date="2016-03" db="EMBL/GenBank/DDBJ databases">
        <authorList>
            <person name="Ploux O."/>
        </authorList>
    </citation>
    <scope>NUCLEOTIDE SEQUENCE [LARGE SCALE GENOMIC DNA]</scope>
    <source>
        <strain evidence="11 12">URUG2</strain>
    </source>
</reference>
<dbReference type="PROSITE" id="PS51352">
    <property type="entry name" value="THIOREDOXIN_2"/>
    <property type="match status" value="1"/>
</dbReference>
<dbReference type="GO" id="GO:0045454">
    <property type="term" value="P:cell redox homeostasis"/>
    <property type="evidence" value="ECO:0007669"/>
    <property type="project" value="TreeGrafter"/>
</dbReference>
<dbReference type="SUPFAM" id="SSF52833">
    <property type="entry name" value="Thioredoxin-like"/>
    <property type="match status" value="1"/>
</dbReference>
<evidence type="ECO:0000256" key="2">
    <source>
        <dbReference type="ARBA" id="ARBA00022559"/>
    </source>
</evidence>
<dbReference type="OrthoDB" id="338622at2759"/>
<dbReference type="AlphaFoldDB" id="A0A2D3UVU4"/>
<evidence type="ECO:0000256" key="6">
    <source>
        <dbReference type="ARBA" id="ARBA00023284"/>
    </source>
</evidence>
<evidence type="ECO:0000256" key="3">
    <source>
        <dbReference type="ARBA" id="ARBA00022862"/>
    </source>
</evidence>
<dbReference type="EMBL" id="FJUY01000001">
    <property type="protein sequence ID" value="CZT14134.1"/>
    <property type="molecule type" value="Genomic_DNA"/>
</dbReference>
<sequence length="214" mass="24008">MSHITPQLDAIFQGFTKNAPETIQTPINAARAELINFDTSETIKIGDKLPSFSLQNALGELQTSTTLLNKGPLILTFYRGEWCPFCNIALSGFQKHLSAFTAKNVTLVAITPELPNGTLSMTEKHELEFPVLTDLHNAYARKLGIVWRQPESLRPVFETFGHDLPRRNGDDSFELPLPATMLVDGEGVVRNLYLEPDYVKRVEPLTVLDWIDEL</sequence>
<comment type="similarity">
    <text evidence="8">Belongs to the peroxiredoxin family. BCP/PrxQ subfamily.</text>
</comment>
<evidence type="ECO:0000313" key="12">
    <source>
        <dbReference type="Proteomes" id="UP000225277"/>
    </source>
</evidence>
<evidence type="ECO:0000313" key="11">
    <source>
        <dbReference type="EMBL" id="CZT14134.1"/>
    </source>
</evidence>
<dbReference type="GeneID" id="35595513"/>
<dbReference type="InterPro" id="IPR013766">
    <property type="entry name" value="Thioredoxin_domain"/>
</dbReference>
<dbReference type="GO" id="GO:0008379">
    <property type="term" value="F:thioredoxin peroxidase activity"/>
    <property type="evidence" value="ECO:0007669"/>
    <property type="project" value="TreeGrafter"/>
</dbReference>
<keyword evidence="5" id="KW-1015">Disulfide bond</keyword>
<dbReference type="InterPro" id="IPR050924">
    <property type="entry name" value="Peroxiredoxin_BCP/PrxQ"/>
</dbReference>